<name>A0A926DPM3_9FIRM</name>
<dbReference type="Proteomes" id="UP000611762">
    <property type="component" value="Unassembled WGS sequence"/>
</dbReference>
<dbReference type="Pfam" id="PF07085">
    <property type="entry name" value="DRTGG"/>
    <property type="match status" value="1"/>
</dbReference>
<evidence type="ECO:0000259" key="1">
    <source>
        <dbReference type="Pfam" id="PF07085"/>
    </source>
</evidence>
<reference evidence="2" key="1">
    <citation type="submission" date="2020-08" db="EMBL/GenBank/DDBJ databases">
        <title>Genome public.</title>
        <authorList>
            <person name="Liu C."/>
            <person name="Sun Q."/>
        </authorList>
    </citation>
    <scope>NUCLEOTIDE SEQUENCE</scope>
    <source>
        <strain evidence="2">H8</strain>
    </source>
</reference>
<proteinExistence type="predicted"/>
<dbReference type="GO" id="GO:0016301">
    <property type="term" value="F:kinase activity"/>
    <property type="evidence" value="ECO:0007669"/>
    <property type="project" value="UniProtKB-KW"/>
</dbReference>
<dbReference type="AlphaFoldDB" id="A0A926DPM3"/>
<protein>
    <submittedName>
        <fullName evidence="2">Serine kinase</fullName>
    </submittedName>
</protein>
<dbReference type="InterPro" id="IPR010766">
    <property type="entry name" value="DRTGG"/>
</dbReference>
<sequence>MLVRELKEKLGLEPVNLAEADTEITGCYIGDMLSVVMSKAEEGNVWLTVQTNVNIDAVAVLTEAACIIVVEGMEPDKDTIEKAKLQGVTILKSSDSAYELACKIRELI</sequence>
<feature type="domain" description="DRTGG" evidence="1">
    <location>
        <begin position="34"/>
        <end position="106"/>
    </location>
</feature>
<dbReference type="InterPro" id="IPR028979">
    <property type="entry name" value="Ser_kin/Pase_Hpr-like_N_sf"/>
</dbReference>
<evidence type="ECO:0000313" key="3">
    <source>
        <dbReference type="Proteomes" id="UP000611762"/>
    </source>
</evidence>
<comment type="caution">
    <text evidence="2">The sequence shown here is derived from an EMBL/GenBank/DDBJ whole genome shotgun (WGS) entry which is preliminary data.</text>
</comment>
<gene>
    <name evidence="2" type="ORF">H8698_11955</name>
</gene>
<dbReference type="Gene3D" id="3.40.1390.20">
    <property type="entry name" value="HprK N-terminal domain-like"/>
    <property type="match status" value="1"/>
</dbReference>
<accession>A0A926DPM3</accession>
<dbReference type="SUPFAM" id="SSF75138">
    <property type="entry name" value="HprK N-terminal domain-like"/>
    <property type="match status" value="1"/>
</dbReference>
<evidence type="ECO:0000313" key="2">
    <source>
        <dbReference type="EMBL" id="MBC8541691.1"/>
    </source>
</evidence>
<organism evidence="2 3">
    <name type="scientific">Congzhengia minquanensis</name>
    <dbReference type="NCBI Taxonomy" id="2763657"/>
    <lineage>
        <taxon>Bacteria</taxon>
        <taxon>Bacillati</taxon>
        <taxon>Bacillota</taxon>
        <taxon>Clostridia</taxon>
        <taxon>Eubacteriales</taxon>
        <taxon>Oscillospiraceae</taxon>
        <taxon>Congzhengia</taxon>
    </lineage>
</organism>
<keyword evidence="3" id="KW-1185">Reference proteome</keyword>
<keyword evidence="2" id="KW-0418">Kinase</keyword>
<dbReference type="RefSeq" id="WP_249313714.1">
    <property type="nucleotide sequence ID" value="NZ_JACRSU010000005.1"/>
</dbReference>
<dbReference type="EMBL" id="JACRSU010000005">
    <property type="protein sequence ID" value="MBC8541691.1"/>
    <property type="molecule type" value="Genomic_DNA"/>
</dbReference>
<keyword evidence="2" id="KW-0808">Transferase</keyword>